<dbReference type="GO" id="GO:0046316">
    <property type="term" value="F:gluconokinase activity"/>
    <property type="evidence" value="ECO:0007669"/>
    <property type="project" value="InterPro"/>
</dbReference>
<dbReference type="InterPro" id="IPR000577">
    <property type="entry name" value="Carb_kinase_FGGY"/>
</dbReference>
<keyword evidence="3 4" id="KW-0418">Kinase</keyword>
<dbReference type="PIRSF" id="PIRSF000538">
    <property type="entry name" value="GlpK"/>
    <property type="match status" value="1"/>
</dbReference>
<gene>
    <name evidence="7" type="ORF">SAMN05216243_1620</name>
</gene>
<dbReference type="InterPro" id="IPR018485">
    <property type="entry name" value="FGGY_C"/>
</dbReference>
<dbReference type="Pfam" id="PF00370">
    <property type="entry name" value="FGGY_N"/>
    <property type="match status" value="1"/>
</dbReference>
<dbReference type="PROSITE" id="PS00933">
    <property type="entry name" value="FGGY_KINASES_1"/>
    <property type="match status" value="1"/>
</dbReference>
<comment type="similarity">
    <text evidence="1 4">Belongs to the FGGY kinase family.</text>
</comment>
<reference evidence="7 8" key="1">
    <citation type="submission" date="2016-10" db="EMBL/GenBank/DDBJ databases">
        <authorList>
            <person name="de Groot N.N."/>
        </authorList>
    </citation>
    <scope>NUCLEOTIDE SEQUENCE [LARGE SCALE GENOMIC DNA]</scope>
    <source>
        <strain evidence="7 8">CGMCC 1.6502</strain>
    </source>
</reference>
<keyword evidence="2 4" id="KW-0808">Transferase</keyword>
<evidence type="ECO:0000313" key="8">
    <source>
        <dbReference type="Proteomes" id="UP000198694"/>
    </source>
</evidence>
<dbReference type="InterPro" id="IPR043129">
    <property type="entry name" value="ATPase_NBD"/>
</dbReference>
<dbReference type="InterPro" id="IPR006002">
    <property type="entry name" value="Gluconate_kinase"/>
</dbReference>
<name>A0A1G8YH77_9BACI</name>
<evidence type="ECO:0000256" key="4">
    <source>
        <dbReference type="RuleBase" id="RU003733"/>
    </source>
</evidence>
<organism evidence="7 8">
    <name type="scientific">Sediminibacillus albus</name>
    <dbReference type="NCBI Taxonomy" id="407036"/>
    <lineage>
        <taxon>Bacteria</taxon>
        <taxon>Bacillati</taxon>
        <taxon>Bacillota</taxon>
        <taxon>Bacilli</taxon>
        <taxon>Bacillales</taxon>
        <taxon>Bacillaceae</taxon>
        <taxon>Sediminibacillus</taxon>
    </lineage>
</organism>
<dbReference type="STRING" id="407036.SAMN05216243_1620"/>
<dbReference type="InterPro" id="IPR018484">
    <property type="entry name" value="FGGY_N"/>
</dbReference>
<dbReference type="Gene3D" id="3.30.420.40">
    <property type="match status" value="2"/>
</dbReference>
<proteinExistence type="inferred from homology"/>
<evidence type="ECO:0000256" key="1">
    <source>
        <dbReference type="ARBA" id="ARBA00009156"/>
    </source>
</evidence>
<dbReference type="CDD" id="cd07770">
    <property type="entry name" value="ASKHA_NBD_FGGY_GntK"/>
    <property type="match status" value="1"/>
</dbReference>
<keyword evidence="8" id="KW-1185">Reference proteome</keyword>
<dbReference type="Pfam" id="PF02782">
    <property type="entry name" value="FGGY_C"/>
    <property type="match status" value="1"/>
</dbReference>
<evidence type="ECO:0000259" key="5">
    <source>
        <dbReference type="Pfam" id="PF00370"/>
    </source>
</evidence>
<evidence type="ECO:0000259" key="6">
    <source>
        <dbReference type="Pfam" id="PF02782"/>
    </source>
</evidence>
<dbReference type="Proteomes" id="UP000198694">
    <property type="component" value="Unassembled WGS sequence"/>
</dbReference>
<accession>A0A1G8YH77</accession>
<dbReference type="EMBL" id="FNFL01000002">
    <property type="protein sequence ID" value="SDK02222.1"/>
    <property type="molecule type" value="Genomic_DNA"/>
</dbReference>
<dbReference type="GO" id="GO:0019521">
    <property type="term" value="P:D-gluconate metabolic process"/>
    <property type="evidence" value="ECO:0007669"/>
    <property type="project" value="InterPro"/>
</dbReference>
<dbReference type="PANTHER" id="PTHR43095">
    <property type="entry name" value="SUGAR KINASE"/>
    <property type="match status" value="1"/>
</dbReference>
<evidence type="ECO:0000256" key="2">
    <source>
        <dbReference type="ARBA" id="ARBA00022679"/>
    </source>
</evidence>
<evidence type="ECO:0000313" key="7">
    <source>
        <dbReference type="EMBL" id="SDK02222.1"/>
    </source>
</evidence>
<evidence type="ECO:0000256" key="3">
    <source>
        <dbReference type="ARBA" id="ARBA00022777"/>
    </source>
</evidence>
<protein>
    <submittedName>
        <fullName evidence="7">Gluconokinase</fullName>
    </submittedName>
</protein>
<dbReference type="AlphaFoldDB" id="A0A1G8YH77"/>
<sequence length="517" mass="57202">MSEKIIIAIDIGTTSTKILAYDRKGNAWAEEEQEYPLYSPHPGWKEQDPEEIFSALKATLKKVLKAVKAKNGVPAGIGFSAAMHSLIAMDKNGHALTGSLTWADQRSVQETEELKNGDGHDIYLRTGTPIHPMSPLTKLLWFRNHRPDIFEKASKWISIKEYVFYRLFGQYVVDYSIASATGMFNLENLAWDQKALELTGIKESQLSEPVATTHQVTGLDEKLAEDLGLPEDTPFVIGASDGVLANLGVGAIDPGSIACSIGTSGAIRTVVSKPAVDPKGRIFCYALTDNLWVIGGPINNGGITFRWARDKLFPDVKKQALASGTDPYDDLAKMAAKVQPGSDGLLFFPYLTGERAPYWNADTKGVFFGLTLDHGRAHMIRSVLEGVMFQMYTVIIALIEAGVEPVEYRANGGFARSELWRQIMADIFETEIMVPESHQSSCMGAAWLTMHKLGMVSDLSSIKEIVKTKVKHEPVKENADAYNKLKPVFIRLARDLQYDFGIISDIQRQFGEEQAHK</sequence>
<dbReference type="InterPro" id="IPR018483">
    <property type="entry name" value="Carb_kinase_FGGY_CS"/>
</dbReference>
<dbReference type="OrthoDB" id="9805576at2"/>
<dbReference type="InterPro" id="IPR050406">
    <property type="entry name" value="FGGY_Carb_Kinase"/>
</dbReference>
<dbReference type="SUPFAM" id="SSF53067">
    <property type="entry name" value="Actin-like ATPase domain"/>
    <property type="match status" value="2"/>
</dbReference>
<dbReference type="PROSITE" id="PS00445">
    <property type="entry name" value="FGGY_KINASES_2"/>
    <property type="match status" value="1"/>
</dbReference>
<feature type="domain" description="Carbohydrate kinase FGGY C-terminal" evidence="6">
    <location>
        <begin position="258"/>
        <end position="451"/>
    </location>
</feature>
<feature type="domain" description="Carbohydrate kinase FGGY N-terminal" evidence="5">
    <location>
        <begin position="5"/>
        <end position="248"/>
    </location>
</feature>
<dbReference type="NCBIfam" id="TIGR01314">
    <property type="entry name" value="gntK_FGGY"/>
    <property type="match status" value="1"/>
</dbReference>
<dbReference type="PANTHER" id="PTHR43095:SF2">
    <property type="entry name" value="GLUCONOKINASE"/>
    <property type="match status" value="1"/>
</dbReference>